<organism evidence="4 5">
    <name type="scientific">Gloeophyllum trabeum (strain ATCC 11539 / FP-39264 / Madison 617)</name>
    <name type="common">Brown rot fungus</name>
    <dbReference type="NCBI Taxonomy" id="670483"/>
    <lineage>
        <taxon>Eukaryota</taxon>
        <taxon>Fungi</taxon>
        <taxon>Dikarya</taxon>
        <taxon>Basidiomycota</taxon>
        <taxon>Agaricomycotina</taxon>
        <taxon>Agaricomycetes</taxon>
        <taxon>Gloeophyllales</taxon>
        <taxon>Gloeophyllaceae</taxon>
        <taxon>Gloeophyllum</taxon>
    </lineage>
</organism>
<feature type="compositionally biased region" description="Polar residues" evidence="2">
    <location>
        <begin position="17"/>
        <end position="31"/>
    </location>
</feature>
<dbReference type="STRING" id="670483.S7QGE5"/>
<sequence length="599" mass="64900">MEFESAHNAVHFDSPYTAYSDSSSAPRTPSPHSGHPEDIMASPPTYKSSFDLDPLRNILHEQQHMDDAVHPVWHIQGGPLGFQPPPQQPRASLLSELYDHDLPQDASLPGTPHSDMYGSPAEPSYGPLPGDYHPHMHASPHHPLQRHPHDVGMIRRATFPYVRQDHASPTLFGPDGALGPYQSRADALYGEPLPISAEPPVLQRHQVYQHSPHASYHEFPPPDDSIKLEEPAHVIVPSQQYYHRIPHMAQHPHQHSYPYPPQLPVQHTDDAASKETQFLRRRCNNCHTTEPPSWRRSTLNPGKIVCNKCGLYERTHLRPRPLRFDELRAGGKGRKASGAMAGVQRKPSPKVKKEAAAGAPATGGGAISRRGSVSSTASSVHSGSGVSDWDDNVSVYSTGSNPPSSYPSPAAQTYPMRDSASASPPSSAAGIRLPPAPMSDLHAHSPLQHAVALGGSPQPAGAELRPKSQTSPAYEYERAGDAFLRRGSLPVPLSGHAAYGRETGWVPVAPAPPPGEEAERQSPEAMAAKTEHHCIDYNHWIPPAAPAGFTLSCILLPCPCPPPALLAAKPVPRVSYQLFIIFAFSADVYLVALSSPLLA</sequence>
<feature type="compositionally biased region" description="Basic residues" evidence="2">
    <location>
        <begin position="135"/>
        <end position="146"/>
    </location>
</feature>
<feature type="domain" description="GATA-type" evidence="3">
    <location>
        <begin position="281"/>
        <end position="334"/>
    </location>
</feature>
<gene>
    <name evidence="4" type="ORF">GLOTRDRAFT_135965</name>
</gene>
<name>S7QGE5_GLOTA</name>
<evidence type="ECO:0000256" key="2">
    <source>
        <dbReference type="SAM" id="MobiDB-lite"/>
    </source>
</evidence>
<dbReference type="GO" id="GO:0008270">
    <property type="term" value="F:zinc ion binding"/>
    <property type="evidence" value="ECO:0007669"/>
    <property type="project" value="UniProtKB-KW"/>
</dbReference>
<dbReference type="SMART" id="SM00401">
    <property type="entry name" value="ZnF_GATA"/>
    <property type="match status" value="1"/>
</dbReference>
<evidence type="ECO:0000256" key="1">
    <source>
        <dbReference type="PROSITE-ProRule" id="PRU00094"/>
    </source>
</evidence>
<dbReference type="Proteomes" id="UP000030669">
    <property type="component" value="Unassembled WGS sequence"/>
</dbReference>
<feature type="compositionally biased region" description="Low complexity" evidence="2">
    <location>
        <begin position="396"/>
        <end position="429"/>
    </location>
</feature>
<dbReference type="OrthoDB" id="515401at2759"/>
<feature type="region of interest" description="Disordered" evidence="2">
    <location>
        <begin position="103"/>
        <end position="146"/>
    </location>
</feature>
<dbReference type="OMA" id="MRHPHDI"/>
<dbReference type="KEGG" id="gtr:GLOTRDRAFT_135965"/>
<keyword evidence="1" id="KW-0479">Metal-binding</keyword>
<evidence type="ECO:0000313" key="4">
    <source>
        <dbReference type="EMBL" id="EPQ58966.1"/>
    </source>
</evidence>
<feature type="region of interest" description="Disordered" evidence="2">
    <location>
        <begin position="1"/>
        <end position="47"/>
    </location>
</feature>
<proteinExistence type="predicted"/>
<dbReference type="eggNOG" id="ENOG502SH20">
    <property type="taxonomic scope" value="Eukaryota"/>
</dbReference>
<protein>
    <recommendedName>
        <fullName evidence="3">GATA-type domain-containing protein</fullName>
    </recommendedName>
</protein>
<dbReference type="GO" id="GO:0006355">
    <property type="term" value="P:regulation of DNA-templated transcription"/>
    <property type="evidence" value="ECO:0007669"/>
    <property type="project" value="InterPro"/>
</dbReference>
<feature type="region of interest" description="Disordered" evidence="2">
    <location>
        <begin position="328"/>
        <end position="473"/>
    </location>
</feature>
<dbReference type="PROSITE" id="PS50114">
    <property type="entry name" value="GATA_ZN_FINGER_2"/>
    <property type="match status" value="1"/>
</dbReference>
<dbReference type="InterPro" id="IPR000679">
    <property type="entry name" value="Znf_GATA"/>
</dbReference>
<dbReference type="RefSeq" id="XP_007862081.1">
    <property type="nucleotide sequence ID" value="XM_007863890.1"/>
</dbReference>
<dbReference type="GO" id="GO:0043565">
    <property type="term" value="F:sequence-specific DNA binding"/>
    <property type="evidence" value="ECO:0007669"/>
    <property type="project" value="InterPro"/>
</dbReference>
<dbReference type="GeneID" id="19303437"/>
<dbReference type="HOGENOM" id="CLU_037436_0_0_1"/>
<keyword evidence="5" id="KW-1185">Reference proteome</keyword>
<dbReference type="Gene3D" id="3.30.50.10">
    <property type="entry name" value="Erythroid Transcription Factor GATA-1, subunit A"/>
    <property type="match status" value="1"/>
</dbReference>
<dbReference type="Pfam" id="PF00320">
    <property type="entry name" value="GATA"/>
    <property type="match status" value="1"/>
</dbReference>
<evidence type="ECO:0000259" key="3">
    <source>
        <dbReference type="PROSITE" id="PS50114"/>
    </source>
</evidence>
<accession>S7QGE5</accession>
<dbReference type="InterPro" id="IPR013088">
    <property type="entry name" value="Znf_NHR/GATA"/>
</dbReference>
<dbReference type="AlphaFoldDB" id="S7QGE5"/>
<keyword evidence="1" id="KW-0862">Zinc</keyword>
<dbReference type="EMBL" id="KB469297">
    <property type="protein sequence ID" value="EPQ58966.1"/>
    <property type="molecule type" value="Genomic_DNA"/>
</dbReference>
<dbReference type="SUPFAM" id="SSF57716">
    <property type="entry name" value="Glucocorticoid receptor-like (DNA-binding domain)"/>
    <property type="match status" value="1"/>
</dbReference>
<dbReference type="CDD" id="cd00202">
    <property type="entry name" value="ZnF_GATA"/>
    <property type="match status" value="1"/>
</dbReference>
<feature type="compositionally biased region" description="Low complexity" evidence="2">
    <location>
        <begin position="368"/>
        <end position="387"/>
    </location>
</feature>
<evidence type="ECO:0000313" key="5">
    <source>
        <dbReference type="Proteomes" id="UP000030669"/>
    </source>
</evidence>
<reference evidence="4 5" key="1">
    <citation type="journal article" date="2012" name="Science">
        <title>The Paleozoic origin of enzymatic lignin decomposition reconstructed from 31 fungal genomes.</title>
        <authorList>
            <person name="Floudas D."/>
            <person name="Binder M."/>
            <person name="Riley R."/>
            <person name="Barry K."/>
            <person name="Blanchette R.A."/>
            <person name="Henrissat B."/>
            <person name="Martinez A.T."/>
            <person name="Otillar R."/>
            <person name="Spatafora J.W."/>
            <person name="Yadav J.S."/>
            <person name="Aerts A."/>
            <person name="Benoit I."/>
            <person name="Boyd A."/>
            <person name="Carlson A."/>
            <person name="Copeland A."/>
            <person name="Coutinho P.M."/>
            <person name="de Vries R.P."/>
            <person name="Ferreira P."/>
            <person name="Findley K."/>
            <person name="Foster B."/>
            <person name="Gaskell J."/>
            <person name="Glotzer D."/>
            <person name="Gorecki P."/>
            <person name="Heitman J."/>
            <person name="Hesse C."/>
            <person name="Hori C."/>
            <person name="Igarashi K."/>
            <person name="Jurgens J.A."/>
            <person name="Kallen N."/>
            <person name="Kersten P."/>
            <person name="Kohler A."/>
            <person name="Kuees U."/>
            <person name="Kumar T.K.A."/>
            <person name="Kuo A."/>
            <person name="LaButti K."/>
            <person name="Larrondo L.F."/>
            <person name="Lindquist E."/>
            <person name="Ling A."/>
            <person name="Lombard V."/>
            <person name="Lucas S."/>
            <person name="Lundell T."/>
            <person name="Martin R."/>
            <person name="McLaughlin D.J."/>
            <person name="Morgenstern I."/>
            <person name="Morin E."/>
            <person name="Murat C."/>
            <person name="Nagy L.G."/>
            <person name="Nolan M."/>
            <person name="Ohm R.A."/>
            <person name="Patyshakuliyeva A."/>
            <person name="Rokas A."/>
            <person name="Ruiz-Duenas F.J."/>
            <person name="Sabat G."/>
            <person name="Salamov A."/>
            <person name="Samejima M."/>
            <person name="Schmutz J."/>
            <person name="Slot J.C."/>
            <person name="St John F."/>
            <person name="Stenlid J."/>
            <person name="Sun H."/>
            <person name="Sun S."/>
            <person name="Syed K."/>
            <person name="Tsang A."/>
            <person name="Wiebenga A."/>
            <person name="Young D."/>
            <person name="Pisabarro A."/>
            <person name="Eastwood D.C."/>
            <person name="Martin F."/>
            <person name="Cullen D."/>
            <person name="Grigoriev I.V."/>
            <person name="Hibbett D.S."/>
        </authorList>
    </citation>
    <scope>NUCLEOTIDE SEQUENCE [LARGE SCALE GENOMIC DNA]</scope>
    <source>
        <strain evidence="4 5">ATCC 11539</strain>
    </source>
</reference>
<keyword evidence="1" id="KW-0863">Zinc-finger</keyword>